<dbReference type="EMBL" id="JACBZV010000015">
    <property type="protein sequence ID" value="NYJ14978.1"/>
    <property type="molecule type" value="Genomic_DNA"/>
</dbReference>
<proteinExistence type="predicted"/>
<protein>
    <submittedName>
        <fullName evidence="1">Uncharacterized protein</fullName>
    </submittedName>
</protein>
<comment type="caution">
    <text evidence="1">The sequence shown here is derived from an EMBL/GenBank/DDBJ whole genome shotgun (WGS) entry which is preliminary data.</text>
</comment>
<name>A0A7Z0J1Q4_RHILE</name>
<gene>
    <name evidence="1" type="ORF">GGI64_006083</name>
</gene>
<evidence type="ECO:0000313" key="2">
    <source>
        <dbReference type="Proteomes" id="UP000535276"/>
    </source>
</evidence>
<organism evidence="1 2">
    <name type="scientific">Rhizobium leguminosarum</name>
    <dbReference type="NCBI Taxonomy" id="384"/>
    <lineage>
        <taxon>Bacteria</taxon>
        <taxon>Pseudomonadati</taxon>
        <taxon>Pseudomonadota</taxon>
        <taxon>Alphaproteobacteria</taxon>
        <taxon>Hyphomicrobiales</taxon>
        <taxon>Rhizobiaceae</taxon>
        <taxon>Rhizobium/Agrobacterium group</taxon>
        <taxon>Rhizobium</taxon>
    </lineage>
</organism>
<accession>A0A7Z0J1Q4</accession>
<evidence type="ECO:0000313" key="1">
    <source>
        <dbReference type="EMBL" id="NYJ14978.1"/>
    </source>
</evidence>
<dbReference type="Proteomes" id="UP000535276">
    <property type="component" value="Unassembled WGS sequence"/>
</dbReference>
<sequence length="67" mass="7591">MNDFPVQDALKLNQLPSRPTQLSKKPWQAIQKIRQKQLHVHGQAAATVAMLGRRAALVLMPMIIQTY</sequence>
<dbReference type="RefSeq" id="WP_054181711.1">
    <property type="nucleotide sequence ID" value="NZ_JACBZV010000015.1"/>
</dbReference>
<dbReference type="AlphaFoldDB" id="A0A7Z0J1Q4"/>
<reference evidence="1 2" key="1">
    <citation type="submission" date="2020-07" db="EMBL/GenBank/DDBJ databases">
        <title>Genomic Encyclopedia of Type Strains, Phase IV (KMG-V): Genome sequencing to study the core and pangenomes of soil and plant-associated prokaryotes.</title>
        <authorList>
            <person name="Whitman W."/>
        </authorList>
    </citation>
    <scope>NUCLEOTIDE SEQUENCE [LARGE SCALE GENOMIC DNA]</scope>
    <source>
        <strain evidence="1 2">SEMIA 4052</strain>
    </source>
</reference>